<protein>
    <submittedName>
        <fullName evidence="1">Uncharacterized protein</fullName>
    </submittedName>
</protein>
<name>Q6EP92_ORYSJ</name>
<reference evidence="2" key="2">
    <citation type="journal article" date="2008" name="Nucleic Acids Res.">
        <title>The rice annotation project database (RAP-DB): 2008 update.</title>
        <authorList>
            <consortium name="The rice annotation project (RAP)"/>
        </authorList>
    </citation>
    <scope>GENOME REANNOTATION</scope>
    <source>
        <strain evidence="2">cv. Nipponbare</strain>
    </source>
</reference>
<accession>Q6EP92</accession>
<dbReference type="EMBL" id="AP006060">
    <property type="protein sequence ID" value="BAD29528.1"/>
    <property type="molecule type" value="Genomic_DNA"/>
</dbReference>
<gene>
    <name evidence="1" type="primary">P0135D07.14</name>
</gene>
<sequence>MAAASLAEGGGSYWTLDLVEKMEEVQFWSLRYVSSFICVLNRKNRVTYLTIVKLSIRAKVDKKSHVVAMEGISIDVNHVRRRQRPCHGGLGLVKGASTQGPPTDWPHQAPAYCRLPPRLEHVVSRVDE</sequence>
<dbReference type="Proteomes" id="UP000000763">
    <property type="component" value="Chromosome 2"/>
</dbReference>
<reference evidence="2" key="1">
    <citation type="journal article" date="2005" name="Nature">
        <title>The map-based sequence of the rice genome.</title>
        <authorList>
            <consortium name="International rice genome sequencing project (IRGSP)"/>
            <person name="Matsumoto T."/>
            <person name="Wu J."/>
            <person name="Kanamori H."/>
            <person name="Katayose Y."/>
            <person name="Fujisawa M."/>
            <person name="Namiki N."/>
            <person name="Mizuno H."/>
            <person name="Yamamoto K."/>
            <person name="Antonio B.A."/>
            <person name="Baba T."/>
            <person name="Sakata K."/>
            <person name="Nagamura Y."/>
            <person name="Aoki H."/>
            <person name="Arikawa K."/>
            <person name="Arita K."/>
            <person name="Bito T."/>
            <person name="Chiden Y."/>
            <person name="Fujitsuka N."/>
            <person name="Fukunaka R."/>
            <person name="Hamada M."/>
            <person name="Harada C."/>
            <person name="Hayashi A."/>
            <person name="Hijishita S."/>
            <person name="Honda M."/>
            <person name="Hosokawa S."/>
            <person name="Ichikawa Y."/>
            <person name="Idonuma A."/>
            <person name="Iijima M."/>
            <person name="Ikeda M."/>
            <person name="Ikeno M."/>
            <person name="Ito K."/>
            <person name="Ito S."/>
            <person name="Ito T."/>
            <person name="Ito Y."/>
            <person name="Ito Y."/>
            <person name="Iwabuchi A."/>
            <person name="Kamiya K."/>
            <person name="Karasawa W."/>
            <person name="Kurita K."/>
            <person name="Katagiri S."/>
            <person name="Kikuta A."/>
            <person name="Kobayashi H."/>
            <person name="Kobayashi N."/>
            <person name="Machita K."/>
            <person name="Maehara T."/>
            <person name="Masukawa M."/>
            <person name="Mizubayashi T."/>
            <person name="Mukai Y."/>
            <person name="Nagasaki H."/>
            <person name="Nagata Y."/>
            <person name="Naito S."/>
            <person name="Nakashima M."/>
            <person name="Nakama Y."/>
            <person name="Nakamichi Y."/>
            <person name="Nakamura M."/>
            <person name="Meguro A."/>
            <person name="Negishi M."/>
            <person name="Ohta I."/>
            <person name="Ohta T."/>
            <person name="Okamoto M."/>
            <person name="Ono N."/>
            <person name="Saji S."/>
            <person name="Sakaguchi M."/>
            <person name="Sakai K."/>
            <person name="Shibata M."/>
            <person name="Shimokawa T."/>
            <person name="Song J."/>
            <person name="Takazaki Y."/>
            <person name="Terasawa K."/>
            <person name="Tsugane M."/>
            <person name="Tsuji K."/>
            <person name="Ueda S."/>
            <person name="Waki K."/>
            <person name="Yamagata H."/>
            <person name="Yamamoto M."/>
            <person name="Yamamoto S."/>
            <person name="Yamane H."/>
            <person name="Yoshiki S."/>
            <person name="Yoshihara R."/>
            <person name="Yukawa K."/>
            <person name="Zhong H."/>
            <person name="Yano M."/>
            <person name="Yuan Q."/>
            <person name="Ouyang S."/>
            <person name="Liu J."/>
            <person name="Jones K.M."/>
            <person name="Gansberger K."/>
            <person name="Moffat K."/>
            <person name="Hill J."/>
            <person name="Bera J."/>
            <person name="Fadrosh D."/>
            <person name="Jin S."/>
            <person name="Johri S."/>
            <person name="Kim M."/>
            <person name="Overton L."/>
            <person name="Reardon M."/>
            <person name="Tsitrin T."/>
            <person name="Vuong H."/>
            <person name="Weaver B."/>
            <person name="Ciecko A."/>
            <person name="Tallon L."/>
            <person name="Jackson J."/>
            <person name="Pai G."/>
            <person name="Aken S.V."/>
            <person name="Utterback T."/>
            <person name="Reidmuller S."/>
            <person name="Feldblyum T."/>
            <person name="Hsiao J."/>
            <person name="Zismann V."/>
            <person name="Iobst S."/>
            <person name="de Vazeille A.R."/>
            <person name="Buell C.R."/>
            <person name="Ying K."/>
            <person name="Li Y."/>
            <person name="Lu T."/>
            <person name="Huang Y."/>
            <person name="Zhao Q."/>
            <person name="Feng Q."/>
            <person name="Zhang L."/>
            <person name="Zhu J."/>
            <person name="Weng Q."/>
            <person name="Mu J."/>
            <person name="Lu Y."/>
            <person name="Fan D."/>
            <person name="Liu Y."/>
            <person name="Guan J."/>
            <person name="Zhang Y."/>
            <person name="Yu S."/>
            <person name="Liu X."/>
            <person name="Zhang Y."/>
            <person name="Hong G."/>
            <person name="Han B."/>
            <person name="Choisne N."/>
            <person name="Demange N."/>
            <person name="Orjeda G."/>
            <person name="Samain S."/>
            <person name="Cattolico L."/>
            <person name="Pelletier E."/>
            <person name="Couloux A."/>
            <person name="Segurens B."/>
            <person name="Wincker P."/>
            <person name="D'Hont A."/>
            <person name="Scarpelli C."/>
            <person name="Weissenbach J."/>
            <person name="Salanoubat M."/>
            <person name="Quetier F."/>
            <person name="Yu Y."/>
            <person name="Kim H.R."/>
            <person name="Rambo T."/>
            <person name="Currie J."/>
            <person name="Collura K."/>
            <person name="Luo M."/>
            <person name="Yang T."/>
            <person name="Ammiraju J.S.S."/>
            <person name="Engler F."/>
            <person name="Soderlund C."/>
            <person name="Wing R.A."/>
            <person name="Palmer L.E."/>
            <person name="de la Bastide M."/>
            <person name="Spiegel L."/>
            <person name="Nascimento L."/>
            <person name="Zutavern T."/>
            <person name="O'Shaughnessy A."/>
            <person name="Dike S."/>
            <person name="Dedhia N."/>
            <person name="Preston R."/>
            <person name="Balija V."/>
            <person name="McCombie W.R."/>
            <person name="Chow T."/>
            <person name="Chen H."/>
            <person name="Chung M."/>
            <person name="Chen C."/>
            <person name="Shaw J."/>
            <person name="Wu H."/>
            <person name="Hsiao K."/>
            <person name="Chao Y."/>
            <person name="Chu M."/>
            <person name="Cheng C."/>
            <person name="Hour A."/>
            <person name="Lee P."/>
            <person name="Lin S."/>
            <person name="Lin Y."/>
            <person name="Liou J."/>
            <person name="Liu S."/>
            <person name="Hsing Y."/>
            <person name="Raghuvanshi S."/>
            <person name="Mohanty A."/>
            <person name="Bharti A.K."/>
            <person name="Gaur A."/>
            <person name="Gupta V."/>
            <person name="Kumar D."/>
            <person name="Ravi V."/>
            <person name="Vij S."/>
            <person name="Kapur A."/>
            <person name="Khurana P."/>
            <person name="Khurana P."/>
            <person name="Khurana J.P."/>
            <person name="Tyagi A.K."/>
            <person name="Gaikwad K."/>
            <person name="Singh A."/>
            <person name="Dalal V."/>
            <person name="Srivastava S."/>
            <person name="Dixit A."/>
            <person name="Pal A.K."/>
            <person name="Ghazi I.A."/>
            <person name="Yadav M."/>
            <person name="Pandit A."/>
            <person name="Bhargava A."/>
            <person name="Sureshbabu K."/>
            <person name="Batra K."/>
            <person name="Sharma T.R."/>
            <person name="Mohapatra T."/>
            <person name="Singh N.K."/>
            <person name="Messing J."/>
            <person name="Nelson A.B."/>
            <person name="Fuks G."/>
            <person name="Kavchok S."/>
            <person name="Keizer G."/>
            <person name="Linton E."/>
            <person name="Llaca V."/>
            <person name="Song R."/>
            <person name="Tanyolac B."/>
            <person name="Young S."/>
            <person name="Ho-Il K."/>
            <person name="Hahn J.H."/>
            <person name="Sangsakoo G."/>
            <person name="Vanavichit A."/>
            <person name="de Mattos Luiz.A.T."/>
            <person name="Zimmer P.D."/>
            <person name="Malone G."/>
            <person name="Dellagostin O."/>
            <person name="de Oliveira A.C."/>
            <person name="Bevan M."/>
            <person name="Bancroft I."/>
            <person name="Minx P."/>
            <person name="Cordum H."/>
            <person name="Wilson R."/>
            <person name="Cheng Z."/>
            <person name="Jin W."/>
            <person name="Jiang J."/>
            <person name="Leong S.A."/>
            <person name="Iwama H."/>
            <person name="Gojobori T."/>
            <person name="Itoh T."/>
            <person name="Niimura Y."/>
            <person name="Fujii Y."/>
            <person name="Habara T."/>
            <person name="Sakai H."/>
            <person name="Sato Y."/>
            <person name="Wilson G."/>
            <person name="Kumar K."/>
            <person name="McCouch S."/>
            <person name="Juretic N."/>
            <person name="Hoen D."/>
            <person name="Wright S."/>
            <person name="Bruskiewich R."/>
            <person name="Bureau T."/>
            <person name="Miyao A."/>
            <person name="Hirochika H."/>
            <person name="Nishikawa T."/>
            <person name="Kadowaki K."/>
            <person name="Sugiura M."/>
            <person name="Burr B."/>
            <person name="Sasaki T."/>
        </authorList>
    </citation>
    <scope>NUCLEOTIDE SEQUENCE [LARGE SCALE GENOMIC DNA]</scope>
    <source>
        <strain evidence="2">cv. Nipponbare</strain>
    </source>
</reference>
<organism evidence="1 2">
    <name type="scientific">Oryza sativa subsp. japonica</name>
    <name type="common">Rice</name>
    <dbReference type="NCBI Taxonomy" id="39947"/>
    <lineage>
        <taxon>Eukaryota</taxon>
        <taxon>Viridiplantae</taxon>
        <taxon>Streptophyta</taxon>
        <taxon>Embryophyta</taxon>
        <taxon>Tracheophyta</taxon>
        <taxon>Spermatophyta</taxon>
        <taxon>Magnoliopsida</taxon>
        <taxon>Liliopsida</taxon>
        <taxon>Poales</taxon>
        <taxon>Poaceae</taxon>
        <taxon>BOP clade</taxon>
        <taxon>Oryzoideae</taxon>
        <taxon>Oryzeae</taxon>
        <taxon>Oryzinae</taxon>
        <taxon>Oryza</taxon>
        <taxon>Oryza sativa</taxon>
    </lineage>
</organism>
<dbReference type="AlphaFoldDB" id="Q6EP92"/>
<evidence type="ECO:0000313" key="2">
    <source>
        <dbReference type="Proteomes" id="UP000000763"/>
    </source>
</evidence>
<proteinExistence type="predicted"/>
<evidence type="ECO:0000313" key="1">
    <source>
        <dbReference type="EMBL" id="BAD29528.1"/>
    </source>
</evidence>